<dbReference type="GO" id="GO:0008168">
    <property type="term" value="F:methyltransferase activity"/>
    <property type="evidence" value="ECO:0007669"/>
    <property type="project" value="UniProtKB-KW"/>
</dbReference>
<dbReference type="PANTHER" id="PTHR32319">
    <property type="entry name" value="BACTERIAL HEMOLYSIN-LIKE PROTEIN"/>
    <property type="match status" value="1"/>
</dbReference>
<evidence type="ECO:0000313" key="6">
    <source>
        <dbReference type="Proteomes" id="UP000463388"/>
    </source>
</evidence>
<dbReference type="SUPFAM" id="SSF53335">
    <property type="entry name" value="S-adenosyl-L-methionine-dependent methyltransferases"/>
    <property type="match status" value="1"/>
</dbReference>
<accession>A0A6N8JNB0</accession>
<dbReference type="NCBIfam" id="TIGR00478">
    <property type="entry name" value="tly"/>
    <property type="match status" value="1"/>
</dbReference>
<name>A0A6N8JNB0_9ACTN</name>
<dbReference type="PROSITE" id="PS50889">
    <property type="entry name" value="S4"/>
    <property type="match status" value="1"/>
</dbReference>
<dbReference type="OrthoDB" id="9784736at2"/>
<dbReference type="CDD" id="cd00165">
    <property type="entry name" value="S4"/>
    <property type="match status" value="1"/>
</dbReference>
<keyword evidence="6" id="KW-1185">Reference proteome</keyword>
<sequence length="264" mass="28772">MNKKPKKMRLDDLLVERNEFPNRDAVLRAVMAREVRVDDVYVSSAALLVRPDADIFLRGRKQFVSRGGHKLQGALDAFEQNVSDMNCLDIGSSTGGFTDCLLQAGAARVAALDVNYGQLAWKIRQDPRVAVFERTNIKEADPAALGTPFDLIVIDVSFIGLAALAPLFPQFSHPGTVFIGLVKPQFESAHDETDHGVVRDAAVRLRTVEEVKDALVAAGFTVTGVAESPITGPEGNVEYLVRAVYRDDSKSERPARPLDSPISA</sequence>
<gene>
    <name evidence="5" type="ORF">GKZ27_07810</name>
</gene>
<dbReference type="RefSeq" id="WP_160346493.1">
    <property type="nucleotide sequence ID" value="NZ_WSRR01000018.1"/>
</dbReference>
<dbReference type="InterPro" id="IPR029063">
    <property type="entry name" value="SAM-dependent_MTases_sf"/>
</dbReference>
<comment type="similarity">
    <text evidence="2">Belongs to the TlyA family.</text>
</comment>
<keyword evidence="1 3" id="KW-0694">RNA-binding</keyword>
<dbReference type="InterPro" id="IPR002877">
    <property type="entry name" value="RNA_MeTrfase_FtsJ_dom"/>
</dbReference>
<dbReference type="AlphaFoldDB" id="A0A6N8JNB0"/>
<reference evidence="5 6" key="1">
    <citation type="submission" date="2019-12" db="EMBL/GenBank/DDBJ databases">
        <title>Microbes associate with the intestines of laboratory mice.</title>
        <authorList>
            <person name="Navarre W."/>
            <person name="Wong E."/>
        </authorList>
    </citation>
    <scope>NUCLEOTIDE SEQUENCE [LARGE SCALE GENOMIC DNA]</scope>
    <source>
        <strain evidence="5 6">NM66_B29</strain>
    </source>
</reference>
<evidence type="ECO:0000256" key="1">
    <source>
        <dbReference type="ARBA" id="ARBA00022884"/>
    </source>
</evidence>
<dbReference type="CDD" id="cd02440">
    <property type="entry name" value="AdoMet_MTases"/>
    <property type="match status" value="1"/>
</dbReference>
<feature type="domain" description="Ribosomal RNA methyltransferase FtsJ" evidence="4">
    <location>
        <begin position="63"/>
        <end position="242"/>
    </location>
</feature>
<dbReference type="Proteomes" id="UP000463388">
    <property type="component" value="Unassembled WGS sequence"/>
</dbReference>
<dbReference type="SUPFAM" id="SSF55174">
    <property type="entry name" value="Alpha-L RNA-binding motif"/>
    <property type="match status" value="1"/>
</dbReference>
<dbReference type="Gene3D" id="3.40.50.150">
    <property type="entry name" value="Vaccinia Virus protein VP39"/>
    <property type="match status" value="1"/>
</dbReference>
<organism evidence="5 6">
    <name type="scientific">Adlercreutzia mucosicola</name>
    <dbReference type="NCBI Taxonomy" id="580026"/>
    <lineage>
        <taxon>Bacteria</taxon>
        <taxon>Bacillati</taxon>
        <taxon>Actinomycetota</taxon>
        <taxon>Coriobacteriia</taxon>
        <taxon>Eggerthellales</taxon>
        <taxon>Eggerthellaceae</taxon>
        <taxon>Adlercreutzia</taxon>
    </lineage>
</organism>
<evidence type="ECO:0000256" key="2">
    <source>
        <dbReference type="ARBA" id="ARBA00029460"/>
    </source>
</evidence>
<dbReference type="Gene3D" id="3.10.290.10">
    <property type="entry name" value="RNA-binding S4 domain"/>
    <property type="match status" value="1"/>
</dbReference>
<comment type="caution">
    <text evidence="5">The sequence shown here is derived from an EMBL/GenBank/DDBJ whole genome shotgun (WGS) entry which is preliminary data.</text>
</comment>
<dbReference type="GO" id="GO:0032259">
    <property type="term" value="P:methylation"/>
    <property type="evidence" value="ECO:0007669"/>
    <property type="project" value="UniProtKB-KW"/>
</dbReference>
<protein>
    <submittedName>
        <fullName evidence="5">TlyA family rRNA (Cytidine-2'-O)-methyltransferase</fullName>
    </submittedName>
</protein>
<dbReference type="InterPro" id="IPR047048">
    <property type="entry name" value="TlyA"/>
</dbReference>
<keyword evidence="5" id="KW-0489">Methyltransferase</keyword>
<dbReference type="GO" id="GO:0003723">
    <property type="term" value="F:RNA binding"/>
    <property type="evidence" value="ECO:0007669"/>
    <property type="project" value="UniProtKB-KW"/>
</dbReference>
<dbReference type="PANTHER" id="PTHR32319:SF0">
    <property type="entry name" value="BACTERIAL HEMOLYSIN-LIKE PROTEIN"/>
    <property type="match status" value="1"/>
</dbReference>
<dbReference type="InterPro" id="IPR004538">
    <property type="entry name" value="Hemolysin_A/TlyA"/>
</dbReference>
<proteinExistence type="inferred from homology"/>
<evidence type="ECO:0000259" key="4">
    <source>
        <dbReference type="Pfam" id="PF01728"/>
    </source>
</evidence>
<dbReference type="InterPro" id="IPR036986">
    <property type="entry name" value="S4_RNA-bd_sf"/>
</dbReference>
<dbReference type="PIRSF" id="PIRSF005578">
    <property type="entry name" value="TlyA"/>
    <property type="match status" value="1"/>
</dbReference>
<evidence type="ECO:0000256" key="3">
    <source>
        <dbReference type="PROSITE-ProRule" id="PRU00182"/>
    </source>
</evidence>
<dbReference type="Pfam" id="PF01728">
    <property type="entry name" value="FtsJ"/>
    <property type="match status" value="1"/>
</dbReference>
<keyword evidence="5" id="KW-0808">Transferase</keyword>
<dbReference type="EMBL" id="WSRR01000018">
    <property type="protein sequence ID" value="MVX61358.1"/>
    <property type="molecule type" value="Genomic_DNA"/>
</dbReference>
<evidence type="ECO:0000313" key="5">
    <source>
        <dbReference type="EMBL" id="MVX61358.1"/>
    </source>
</evidence>